<name>A0A0K2TKW7_LEPSM</name>
<organism evidence="1">
    <name type="scientific">Lepeophtheirus salmonis</name>
    <name type="common">Salmon louse</name>
    <name type="synonym">Caligus salmonis</name>
    <dbReference type="NCBI Taxonomy" id="72036"/>
    <lineage>
        <taxon>Eukaryota</taxon>
        <taxon>Metazoa</taxon>
        <taxon>Ecdysozoa</taxon>
        <taxon>Arthropoda</taxon>
        <taxon>Crustacea</taxon>
        <taxon>Multicrustacea</taxon>
        <taxon>Hexanauplia</taxon>
        <taxon>Copepoda</taxon>
        <taxon>Siphonostomatoida</taxon>
        <taxon>Caligidae</taxon>
        <taxon>Lepeophtheirus</taxon>
    </lineage>
</organism>
<dbReference type="EMBL" id="HACA01009332">
    <property type="protein sequence ID" value="CDW26693.1"/>
    <property type="molecule type" value="Transcribed_RNA"/>
</dbReference>
<accession>A0A0K2TKW7</accession>
<protein>
    <submittedName>
        <fullName evidence="1">Uncharacterized protein</fullName>
    </submittedName>
</protein>
<evidence type="ECO:0000313" key="1">
    <source>
        <dbReference type="EMBL" id="CDW26693.1"/>
    </source>
</evidence>
<proteinExistence type="predicted"/>
<reference evidence="1" key="1">
    <citation type="submission" date="2014-05" db="EMBL/GenBank/DDBJ databases">
        <authorList>
            <person name="Chronopoulou M."/>
        </authorList>
    </citation>
    <scope>NUCLEOTIDE SEQUENCE</scope>
    <source>
        <tissue evidence="1">Whole organism</tissue>
    </source>
</reference>
<sequence>MLEYSEKFIKNLGQKVVFYLFQEKVTSAHTDINILNG</sequence>
<dbReference type="AlphaFoldDB" id="A0A0K2TKW7"/>